<evidence type="ECO:0000313" key="2">
    <source>
        <dbReference type="EMBL" id="WZW97275.1"/>
    </source>
</evidence>
<organism evidence="2 3">
    <name type="scientific">Propioniciclava soli</name>
    <dbReference type="NCBI Taxonomy" id="2775081"/>
    <lineage>
        <taxon>Bacteria</taxon>
        <taxon>Bacillati</taxon>
        <taxon>Actinomycetota</taxon>
        <taxon>Actinomycetes</taxon>
        <taxon>Propionibacteriales</taxon>
        <taxon>Propionibacteriaceae</taxon>
        <taxon>Propioniciclava</taxon>
    </lineage>
</organism>
<dbReference type="InterPro" id="IPR050490">
    <property type="entry name" value="Bact_solute-bd_prot1"/>
</dbReference>
<dbReference type="RefSeq" id="WP_342371747.1">
    <property type="nucleotide sequence ID" value="NZ_CP115965.1"/>
</dbReference>
<name>A0ABZ3C3T1_9ACTN</name>
<gene>
    <name evidence="2" type="ORF">PCC79_10125</name>
</gene>
<reference evidence="2 3" key="1">
    <citation type="journal article" date="2023" name="Environ Microbiome">
        <title>A coral-associated actinobacterium mitigates coral bleaching under heat stress.</title>
        <authorList>
            <person name="Li J."/>
            <person name="Zou Y."/>
            <person name="Li Q."/>
            <person name="Zhang J."/>
            <person name="Bourne D.G."/>
            <person name="Lyu Y."/>
            <person name="Liu C."/>
            <person name="Zhang S."/>
        </authorList>
    </citation>
    <scope>NUCLEOTIDE SEQUENCE [LARGE SCALE GENOMIC DNA]</scope>
    <source>
        <strain evidence="2 3">SCSIO 13291</strain>
    </source>
</reference>
<dbReference type="InterPro" id="IPR006059">
    <property type="entry name" value="SBP"/>
</dbReference>
<proteinExistence type="predicted"/>
<keyword evidence="1" id="KW-0732">Signal</keyword>
<dbReference type="Gene3D" id="3.40.190.10">
    <property type="entry name" value="Periplasmic binding protein-like II"/>
    <property type="match status" value="2"/>
</dbReference>
<keyword evidence="3" id="KW-1185">Reference proteome</keyword>
<sequence>MKMMNKVAAGVVTIGLALTGCAAGGGAPTTNDQGQTVIRFSWWGNDTRNRLTEEVIALFEEQNPDIDVQGEPGEWSGYWDRLATQMAAGDAPDVIQMDEKYIAEYGERGALLDLEVAGVDVSRFAPGTVDTGRLSSGLFGINAGINSPTVIANPAVFEAAGVAIPDDTTWTWDDLAQTAQAITEGSSDGAVGSQNYIMVEPIMRVWLRQQGQDEFNEDGVAFDAETLGQFFQQGLDLQQSGAFPSASVASEELTKPVDQTMGATNRLGLFYYWSNQVKAFDNASGQDLQILRPPSMNGDGDHELWYKASMLWSASGRTGNQEAVVKFINFLANDVDAGKILGVERGVPANLDVREAVRPDLQASDAKIVEYLESIESELGDPMTVTPVGGADIELGRWGTEVIFERMTPQAAAEGLTTELTSKVQAGA</sequence>
<dbReference type="Proteomes" id="UP001434337">
    <property type="component" value="Chromosome"/>
</dbReference>
<dbReference type="PANTHER" id="PTHR43649">
    <property type="entry name" value="ARABINOSE-BINDING PROTEIN-RELATED"/>
    <property type="match status" value="1"/>
</dbReference>
<dbReference type="EMBL" id="CP115965">
    <property type="protein sequence ID" value="WZW97275.1"/>
    <property type="molecule type" value="Genomic_DNA"/>
</dbReference>
<feature type="signal peptide" evidence="1">
    <location>
        <begin position="1"/>
        <end position="22"/>
    </location>
</feature>
<feature type="chain" id="PRO_5046764044" evidence="1">
    <location>
        <begin position="23"/>
        <end position="428"/>
    </location>
</feature>
<dbReference type="PANTHER" id="PTHR43649:SF11">
    <property type="entry name" value="ABC TRANSPORTER SUBSTRATE-BINDING PROTEIN YESO-RELATED"/>
    <property type="match status" value="1"/>
</dbReference>
<dbReference type="PROSITE" id="PS51257">
    <property type="entry name" value="PROKAR_LIPOPROTEIN"/>
    <property type="match status" value="1"/>
</dbReference>
<evidence type="ECO:0000256" key="1">
    <source>
        <dbReference type="SAM" id="SignalP"/>
    </source>
</evidence>
<protein>
    <submittedName>
        <fullName evidence="2">ABC transporter substrate-binding protein</fullName>
    </submittedName>
</protein>
<evidence type="ECO:0000313" key="3">
    <source>
        <dbReference type="Proteomes" id="UP001434337"/>
    </source>
</evidence>
<accession>A0ABZ3C3T1</accession>
<dbReference type="SUPFAM" id="SSF53850">
    <property type="entry name" value="Periplasmic binding protein-like II"/>
    <property type="match status" value="1"/>
</dbReference>
<dbReference type="Pfam" id="PF01547">
    <property type="entry name" value="SBP_bac_1"/>
    <property type="match status" value="1"/>
</dbReference>